<dbReference type="Proteomes" id="UP001560573">
    <property type="component" value="Unassembled WGS sequence"/>
</dbReference>
<dbReference type="InterPro" id="IPR019904">
    <property type="entry name" value="Peroxiredoxin_OsmC"/>
</dbReference>
<keyword evidence="3" id="KW-1185">Reference proteome</keyword>
<dbReference type="NCBIfam" id="TIGR03562">
    <property type="entry name" value="osmo_induc_OsmC"/>
    <property type="match status" value="1"/>
</dbReference>
<dbReference type="InterPro" id="IPR052707">
    <property type="entry name" value="OsmC_Ohr_Peroxiredoxin"/>
</dbReference>
<dbReference type="InterPro" id="IPR015946">
    <property type="entry name" value="KH_dom-like_a/b"/>
</dbReference>
<comment type="caution">
    <text evidence="2">The sequence shown here is derived from an EMBL/GenBank/DDBJ whole genome shotgun (WGS) entry which is preliminary data.</text>
</comment>
<dbReference type="Pfam" id="PF02566">
    <property type="entry name" value="OsmC"/>
    <property type="match status" value="1"/>
</dbReference>
<dbReference type="EC" id="1.11.1.29" evidence="2"/>
<dbReference type="SUPFAM" id="SSF82784">
    <property type="entry name" value="OsmC-like"/>
    <property type="match status" value="1"/>
</dbReference>
<dbReference type="InterPro" id="IPR036102">
    <property type="entry name" value="OsmC/Ohrsf"/>
</dbReference>
<dbReference type="PANTHER" id="PTHR42830">
    <property type="entry name" value="OSMOTICALLY INDUCIBLE FAMILY PROTEIN"/>
    <property type="match status" value="1"/>
</dbReference>
<evidence type="ECO:0000256" key="1">
    <source>
        <dbReference type="SAM" id="MobiDB-lite"/>
    </source>
</evidence>
<name>A0ABV3ZD13_9BACT</name>
<keyword evidence="2" id="KW-0575">Peroxidase</keyword>
<dbReference type="RefSeq" id="WP_369329147.1">
    <property type="nucleotide sequence ID" value="NZ_JAULBC010000002.1"/>
</dbReference>
<evidence type="ECO:0000313" key="3">
    <source>
        <dbReference type="Proteomes" id="UP001560573"/>
    </source>
</evidence>
<proteinExistence type="predicted"/>
<accession>A0ABV3ZD13</accession>
<dbReference type="EMBL" id="JAULBC010000002">
    <property type="protein sequence ID" value="MEX6687743.1"/>
    <property type="molecule type" value="Genomic_DNA"/>
</dbReference>
<keyword evidence="2" id="KW-0560">Oxidoreductase</keyword>
<protein>
    <submittedName>
        <fullName evidence="2">OsmC family protein</fullName>
        <ecNumber evidence="2">1.11.1.29</ecNumber>
    </submittedName>
</protein>
<dbReference type="InterPro" id="IPR003718">
    <property type="entry name" value="OsmC/Ohr_fam"/>
</dbReference>
<evidence type="ECO:0000313" key="2">
    <source>
        <dbReference type="EMBL" id="MEX6687743.1"/>
    </source>
</evidence>
<feature type="region of interest" description="Disordered" evidence="1">
    <location>
        <begin position="1"/>
        <end position="22"/>
    </location>
</feature>
<reference evidence="2 3" key="1">
    <citation type="submission" date="2023-07" db="EMBL/GenBank/DDBJ databases">
        <authorList>
            <person name="Lian W.-H."/>
        </authorList>
    </citation>
    <scope>NUCLEOTIDE SEQUENCE [LARGE SCALE GENOMIC DNA]</scope>
    <source>
        <strain evidence="2 3">SYSU DXS3180</strain>
    </source>
</reference>
<dbReference type="PANTHER" id="PTHR42830:SF1">
    <property type="entry name" value="OSMOTICALLY INDUCIBLE FAMILY PROTEIN"/>
    <property type="match status" value="1"/>
</dbReference>
<sequence>MKRHATAVWNGSGKEGSGNLTTQSGVLDKTQYSFNSRFAEGIGTNPEELIAAAHAGCFTMKLTFVLGAAGFTPDSLETTAHVSLEDGTITESHLVLKAKVPGISKEKFDESVKDAEANCPISKALNTKITTEATLES</sequence>
<organism evidence="2 3">
    <name type="scientific">Danxiaibacter flavus</name>
    <dbReference type="NCBI Taxonomy" id="3049108"/>
    <lineage>
        <taxon>Bacteria</taxon>
        <taxon>Pseudomonadati</taxon>
        <taxon>Bacteroidota</taxon>
        <taxon>Chitinophagia</taxon>
        <taxon>Chitinophagales</taxon>
        <taxon>Chitinophagaceae</taxon>
        <taxon>Danxiaibacter</taxon>
    </lineage>
</organism>
<dbReference type="GO" id="GO:0004601">
    <property type="term" value="F:peroxidase activity"/>
    <property type="evidence" value="ECO:0007669"/>
    <property type="project" value="UniProtKB-KW"/>
</dbReference>
<gene>
    <name evidence="2" type="ORF">QTN47_09580</name>
</gene>
<dbReference type="Gene3D" id="3.30.300.20">
    <property type="match status" value="1"/>
</dbReference>